<accession>A0A0D9AJJ1</accession>
<dbReference type="EMBL" id="JYHV01000037">
    <property type="protein sequence ID" value="KJH79556.1"/>
    <property type="molecule type" value="Genomic_DNA"/>
</dbReference>
<comment type="caution">
    <text evidence="8">The sequence shown here is derived from an EMBL/GenBank/DDBJ whole genome shotgun (WGS) entry which is preliminary data.</text>
</comment>
<evidence type="ECO:0000313" key="9">
    <source>
        <dbReference type="Proteomes" id="UP000032487"/>
    </source>
</evidence>
<evidence type="ECO:0000256" key="6">
    <source>
        <dbReference type="SAM" id="SignalP"/>
    </source>
</evidence>
<protein>
    <submittedName>
        <fullName evidence="8">Chemotaxis protein</fullName>
    </submittedName>
</protein>
<comment type="subcellular location">
    <subcellularLocation>
        <location evidence="1">Cell membrane</location>
        <topology evidence="1">Multi-pass membrane protein</topology>
    </subcellularLocation>
</comment>
<keyword evidence="6" id="KW-0732">Signal</keyword>
<proteinExistence type="predicted"/>
<evidence type="ECO:0000256" key="5">
    <source>
        <dbReference type="ARBA" id="ARBA00023136"/>
    </source>
</evidence>
<reference evidence="8 9" key="1">
    <citation type="submission" date="2015-02" db="EMBL/GenBank/DDBJ databases">
        <title>Draft genome sequence of Pseudomonas stutzeri NT0128 isolated from wheat (Triticum turgidum) rhizosphere.</title>
        <authorList>
            <person name="Tovi N."/>
            <person name="Frenk S."/>
            <person name="Hadar Y."/>
            <person name="Minz D."/>
        </authorList>
    </citation>
    <scope>NUCLEOTIDE SEQUENCE [LARGE SCALE GENOMIC DNA]</scope>
    <source>
        <strain evidence="8 9">NT0128</strain>
    </source>
</reference>
<dbReference type="PATRIC" id="fig|316.101.peg.2964"/>
<dbReference type="SMART" id="SM01049">
    <property type="entry name" value="Cache_2"/>
    <property type="match status" value="2"/>
</dbReference>
<dbReference type="OrthoDB" id="7001565at2"/>
<keyword evidence="3" id="KW-0812">Transmembrane</keyword>
<evidence type="ECO:0000313" key="8">
    <source>
        <dbReference type="EMBL" id="KJH79556.1"/>
    </source>
</evidence>
<keyword evidence="4" id="KW-1133">Transmembrane helix</keyword>
<dbReference type="Pfam" id="PF08269">
    <property type="entry name" value="dCache_2"/>
    <property type="match status" value="1"/>
</dbReference>
<dbReference type="InterPro" id="IPR004010">
    <property type="entry name" value="Double_Cache_2"/>
</dbReference>
<gene>
    <name evidence="8" type="ORF">UF78_20590</name>
</gene>
<evidence type="ECO:0000256" key="1">
    <source>
        <dbReference type="ARBA" id="ARBA00004651"/>
    </source>
</evidence>
<dbReference type="AlphaFoldDB" id="A0A0D9AJJ1"/>
<feature type="domain" description="Single Cache" evidence="7">
    <location>
        <begin position="33"/>
        <end position="118"/>
    </location>
</feature>
<organism evidence="8 9">
    <name type="scientific">Stutzerimonas stutzeri</name>
    <name type="common">Pseudomonas stutzeri</name>
    <dbReference type="NCBI Taxonomy" id="316"/>
    <lineage>
        <taxon>Bacteria</taxon>
        <taxon>Pseudomonadati</taxon>
        <taxon>Pseudomonadota</taxon>
        <taxon>Gammaproteobacteria</taxon>
        <taxon>Pseudomonadales</taxon>
        <taxon>Pseudomonadaceae</taxon>
        <taxon>Stutzerimonas</taxon>
    </lineage>
</organism>
<sequence length="296" mass="31917">MKLNNRNLLILALGAALCASPLAYATTEGAQAKGSVERSHARQASALLDRAVAHLQSNGPEQALASFNDRQGGFVDGQHYVFALSLDGTMLASNGASRALVGLNVMDLKDAAGKPFIHEIIEQAKAADNGQVEYHWLNPADNKVENKVSLYRKVGDRILVVGYYIPRSSAEQAQKMLDKAVALMKHSGGEAAFKAFNDPQGGFVMNDEYVFVIGLEDGKYRASGASPNLVGVDVREITDAAGTPLFKQMIALAKDKGIGTVDYVWRNPATNAVEQKHSLIRRVDDVLLGVGYYSPR</sequence>
<keyword evidence="2" id="KW-1003">Cell membrane</keyword>
<evidence type="ECO:0000256" key="3">
    <source>
        <dbReference type="ARBA" id="ARBA00022692"/>
    </source>
</evidence>
<dbReference type="GO" id="GO:0005886">
    <property type="term" value="C:plasma membrane"/>
    <property type="evidence" value="ECO:0007669"/>
    <property type="project" value="UniProtKB-SubCell"/>
</dbReference>
<dbReference type="Proteomes" id="UP000032487">
    <property type="component" value="Unassembled WGS sequence"/>
</dbReference>
<dbReference type="RefSeq" id="WP_045164066.1">
    <property type="nucleotide sequence ID" value="NZ_JYHV01000037.1"/>
</dbReference>
<dbReference type="Gene3D" id="3.30.450.20">
    <property type="entry name" value="PAS domain"/>
    <property type="match status" value="2"/>
</dbReference>
<evidence type="ECO:0000256" key="4">
    <source>
        <dbReference type="ARBA" id="ARBA00022989"/>
    </source>
</evidence>
<feature type="chain" id="PRO_5002338042" evidence="6">
    <location>
        <begin position="26"/>
        <end position="296"/>
    </location>
</feature>
<feature type="signal peptide" evidence="6">
    <location>
        <begin position="1"/>
        <end position="25"/>
    </location>
</feature>
<keyword evidence="5" id="KW-0472">Membrane</keyword>
<name>A0A0D9AJJ1_STUST</name>
<evidence type="ECO:0000256" key="2">
    <source>
        <dbReference type="ARBA" id="ARBA00022475"/>
    </source>
</evidence>
<evidence type="ECO:0000259" key="7">
    <source>
        <dbReference type="SMART" id="SM01049"/>
    </source>
</evidence>
<dbReference type="InterPro" id="IPR033480">
    <property type="entry name" value="sCache_2"/>
</dbReference>
<feature type="domain" description="Single Cache" evidence="7">
    <location>
        <begin position="167"/>
        <end position="247"/>
    </location>
</feature>